<dbReference type="PANTHER" id="PTHR11669:SF8">
    <property type="entry name" value="DNA POLYMERASE III SUBUNIT DELTA"/>
    <property type="match status" value="1"/>
</dbReference>
<dbReference type="InterPro" id="IPR050238">
    <property type="entry name" value="DNA_Rep/Repair_Clamp_Loader"/>
</dbReference>
<dbReference type="EMBL" id="NPDT01000001">
    <property type="protein sequence ID" value="PJZ66890.1"/>
    <property type="molecule type" value="Genomic_DNA"/>
</dbReference>
<dbReference type="SUPFAM" id="SSF52540">
    <property type="entry name" value="P-loop containing nucleoside triphosphate hydrolases"/>
    <property type="match status" value="1"/>
</dbReference>
<dbReference type="InterPro" id="IPR027417">
    <property type="entry name" value="P-loop_NTPase"/>
</dbReference>
<dbReference type="Proteomes" id="UP000231912">
    <property type="component" value="Unassembled WGS sequence"/>
</dbReference>
<proteinExistence type="predicted"/>
<dbReference type="GO" id="GO:0006261">
    <property type="term" value="P:DNA-templated DNA replication"/>
    <property type="evidence" value="ECO:0007669"/>
    <property type="project" value="TreeGrafter"/>
</dbReference>
<evidence type="ECO:0000313" key="1">
    <source>
        <dbReference type="EMBL" id="PJZ66890.1"/>
    </source>
</evidence>
<gene>
    <name evidence="1" type="ORF">CH371_01990</name>
</gene>
<evidence type="ECO:0000313" key="2">
    <source>
        <dbReference type="Proteomes" id="UP000231912"/>
    </source>
</evidence>
<dbReference type="AlphaFoldDB" id="A0A2M9ZEL8"/>
<sequence length="315" mass="36549">MSSSFGIDEIQGQERALVFLKKYSSEPDLLPPLLIFYGPEGTGKQSAVERFIRHVLCLEGTSCGHCASCKAFMHNSHPDIVWFPLEKNKQIPIGKEDNPEEFSIRWLIRTRLYYRPHLSKVRFIVVPDASLIGNEAETALLKSLEEAPYFTRFIFIVNDLEQLKETILSRGVCVPFGYLPQKVVKELHSRKSLSYLPAQGGSMDAFDCPPQVIEEISQRIEDRVRQPLDYLRLEQWVLEYKDNHPDWKEDFSFKDFLDLVGLMLLQEYSKSNFEENLPKMEAVFRFKERLHEKVHGQEAIALSMLVHELSLLDQR</sequence>
<reference evidence="1 2" key="1">
    <citation type="submission" date="2017-07" db="EMBL/GenBank/DDBJ databases">
        <title>Leptospira spp. isolated from tropical soils.</title>
        <authorList>
            <person name="Thibeaux R."/>
            <person name="Iraola G."/>
            <person name="Ferres I."/>
            <person name="Bierque E."/>
            <person name="Girault D."/>
            <person name="Soupe-Gilbert M.-E."/>
            <person name="Picardeau M."/>
            <person name="Goarant C."/>
        </authorList>
    </citation>
    <scope>NUCLEOTIDE SEQUENCE [LARGE SCALE GENOMIC DNA]</scope>
    <source>
        <strain evidence="1 2">FH2-C-A2</strain>
    </source>
</reference>
<dbReference type="Pfam" id="PF13177">
    <property type="entry name" value="DNA_pol3_delta2"/>
    <property type="match status" value="1"/>
</dbReference>
<comment type="caution">
    <text evidence="1">The sequence shown here is derived from an EMBL/GenBank/DDBJ whole genome shotgun (WGS) entry which is preliminary data.</text>
</comment>
<dbReference type="Gene3D" id="3.40.50.300">
    <property type="entry name" value="P-loop containing nucleotide triphosphate hydrolases"/>
    <property type="match status" value="1"/>
</dbReference>
<protein>
    <recommendedName>
        <fullName evidence="3">DNA polymerase III subunit delta</fullName>
    </recommendedName>
</protein>
<dbReference type="RefSeq" id="WP_100757475.1">
    <property type="nucleotide sequence ID" value="NZ_NPDT01000001.1"/>
</dbReference>
<organism evidence="1 2">
    <name type="scientific">Leptospira wolffii</name>
    <dbReference type="NCBI Taxonomy" id="409998"/>
    <lineage>
        <taxon>Bacteria</taxon>
        <taxon>Pseudomonadati</taxon>
        <taxon>Spirochaetota</taxon>
        <taxon>Spirochaetia</taxon>
        <taxon>Leptospirales</taxon>
        <taxon>Leptospiraceae</taxon>
        <taxon>Leptospira</taxon>
    </lineage>
</organism>
<evidence type="ECO:0008006" key="3">
    <source>
        <dbReference type="Google" id="ProtNLM"/>
    </source>
</evidence>
<accession>A0A2M9ZEL8</accession>
<name>A0A2M9ZEL8_9LEPT</name>
<dbReference type="PANTHER" id="PTHR11669">
    <property type="entry name" value="REPLICATION FACTOR C / DNA POLYMERASE III GAMMA-TAU SUBUNIT"/>
    <property type="match status" value="1"/>
</dbReference>